<keyword evidence="11" id="KW-1185">Reference proteome</keyword>
<evidence type="ECO:0000313" key="10">
    <source>
        <dbReference type="EMBL" id="CAF0792607.1"/>
    </source>
</evidence>
<evidence type="ECO:0000256" key="7">
    <source>
        <dbReference type="ARBA" id="ARBA00039017"/>
    </source>
</evidence>
<comment type="caution">
    <text evidence="10">The sequence shown here is derived from an EMBL/GenBank/DDBJ whole genome shotgun (WGS) entry which is preliminary data.</text>
</comment>
<dbReference type="SMART" id="SM00054">
    <property type="entry name" value="EFh"/>
    <property type="match status" value="2"/>
</dbReference>
<dbReference type="OrthoDB" id="167809at2759"/>
<dbReference type="Gene3D" id="1.10.238.10">
    <property type="entry name" value="EF-hand"/>
    <property type="match status" value="1"/>
</dbReference>
<dbReference type="InterPro" id="IPR018247">
    <property type="entry name" value="EF_Hand_1_Ca_BS"/>
</dbReference>
<dbReference type="InterPro" id="IPR011992">
    <property type="entry name" value="EF-hand-dom_pair"/>
</dbReference>
<evidence type="ECO:0000256" key="1">
    <source>
        <dbReference type="ARBA" id="ARBA00006336"/>
    </source>
</evidence>
<dbReference type="PROSITE" id="PS00018">
    <property type="entry name" value="EF_HAND_1"/>
    <property type="match status" value="2"/>
</dbReference>
<feature type="domain" description="EF-hand" evidence="9">
    <location>
        <begin position="63"/>
        <end position="98"/>
    </location>
</feature>
<dbReference type="GO" id="GO:0005509">
    <property type="term" value="F:calcium ion binding"/>
    <property type="evidence" value="ECO:0007669"/>
    <property type="project" value="InterPro"/>
</dbReference>
<feature type="domain" description="EF-hand" evidence="9">
    <location>
        <begin position="21"/>
        <end position="56"/>
    </location>
</feature>
<keyword evidence="5" id="KW-0106">Calcium</keyword>
<protein>
    <recommendedName>
        <fullName evidence="7">nicotinamidase</fullName>
        <ecNumber evidence="7">3.5.1.19</ecNumber>
    </recommendedName>
    <alternativeName>
        <fullName evidence="8">Nicotinamide deamidase</fullName>
    </alternativeName>
</protein>
<dbReference type="EMBL" id="CAJNOC010000693">
    <property type="protein sequence ID" value="CAF0792607.1"/>
    <property type="molecule type" value="Genomic_DNA"/>
</dbReference>
<dbReference type="Pfam" id="PF00857">
    <property type="entry name" value="Isochorismatase"/>
    <property type="match status" value="1"/>
</dbReference>
<keyword evidence="2" id="KW-0662">Pyridine nucleotide biosynthesis</keyword>
<keyword evidence="4" id="KW-0378">Hydrolase</keyword>
<dbReference type="CDD" id="cd00051">
    <property type="entry name" value="EFh"/>
    <property type="match status" value="1"/>
</dbReference>
<dbReference type="PANTHER" id="PTHR11080:SF2">
    <property type="entry name" value="LD05707P"/>
    <property type="match status" value="1"/>
</dbReference>
<dbReference type="InterPro" id="IPR052347">
    <property type="entry name" value="Isochorismatase_Nicotinamidase"/>
</dbReference>
<keyword evidence="3" id="KW-0479">Metal-binding</keyword>
<evidence type="ECO:0000256" key="2">
    <source>
        <dbReference type="ARBA" id="ARBA00022642"/>
    </source>
</evidence>
<accession>A0A813S890</accession>
<gene>
    <name evidence="10" type="ORF">OXX778_LOCUS6049</name>
</gene>
<dbReference type="Gene3D" id="3.40.50.850">
    <property type="entry name" value="Isochorismatase-like"/>
    <property type="match status" value="1"/>
</dbReference>
<evidence type="ECO:0000259" key="9">
    <source>
        <dbReference type="PROSITE" id="PS50222"/>
    </source>
</evidence>
<sequence length="360" mass="41267">MNGHYENGDFFLKFRNETLFNDTNSIEECLRNFDKDKDQALDLNEFEQLLKSLFSFKGNSYFMQIPKIKTMFNFFDTNKNDKIDLFELENFWFKMVKPTLLPKSALLIVDVQNDFIDGTLTLKKCPAKHNGAEVVPIINNIIDTVPFETVVYSLDWHPADHCSFIENVHYRKIADNSPIKENIKTLDSVIFEDYPNIPQRLWPAHCIQGTHGADLHPNLKRVDPKTDPMGRSVIYVYKGCRSDIDSYSAFFDNCKLNETSLRTDLIKHEITDLYICGLAADVCVAATSVDGLGLNYRVVYIEDAVRGVDLKDIENQKRNLINNGALLAKSKDIYNMVTCRDRRPELGYATFLSLVGSKND</sequence>
<dbReference type="InterPro" id="IPR036380">
    <property type="entry name" value="Isochorismatase-like_sf"/>
</dbReference>
<name>A0A813S890_9BILA</name>
<dbReference type="SUPFAM" id="SSF52499">
    <property type="entry name" value="Isochorismatase-like hydrolases"/>
    <property type="match status" value="1"/>
</dbReference>
<evidence type="ECO:0000256" key="6">
    <source>
        <dbReference type="ARBA" id="ARBA00037900"/>
    </source>
</evidence>
<organism evidence="10 11">
    <name type="scientific">Brachionus calyciflorus</name>
    <dbReference type="NCBI Taxonomy" id="104777"/>
    <lineage>
        <taxon>Eukaryota</taxon>
        <taxon>Metazoa</taxon>
        <taxon>Spiralia</taxon>
        <taxon>Gnathifera</taxon>
        <taxon>Rotifera</taxon>
        <taxon>Eurotatoria</taxon>
        <taxon>Monogononta</taxon>
        <taxon>Pseudotrocha</taxon>
        <taxon>Ploima</taxon>
        <taxon>Brachionidae</taxon>
        <taxon>Brachionus</taxon>
    </lineage>
</organism>
<dbReference type="PROSITE" id="PS50222">
    <property type="entry name" value="EF_HAND_2"/>
    <property type="match status" value="2"/>
</dbReference>
<reference evidence="10" key="1">
    <citation type="submission" date="2021-02" db="EMBL/GenBank/DDBJ databases">
        <authorList>
            <person name="Nowell W R."/>
        </authorList>
    </citation>
    <scope>NUCLEOTIDE SEQUENCE</scope>
    <source>
        <strain evidence="10">Ploen Becks lab</strain>
    </source>
</reference>
<evidence type="ECO:0000256" key="8">
    <source>
        <dbReference type="ARBA" id="ARBA00043224"/>
    </source>
</evidence>
<evidence type="ECO:0000256" key="5">
    <source>
        <dbReference type="ARBA" id="ARBA00022837"/>
    </source>
</evidence>
<comment type="similarity">
    <text evidence="1">Belongs to the isochorismatase family.</text>
</comment>
<dbReference type="EC" id="3.5.1.19" evidence="7"/>
<proteinExistence type="inferred from homology"/>
<dbReference type="AlphaFoldDB" id="A0A813S890"/>
<dbReference type="GO" id="GO:0008936">
    <property type="term" value="F:nicotinamidase activity"/>
    <property type="evidence" value="ECO:0007669"/>
    <property type="project" value="UniProtKB-EC"/>
</dbReference>
<evidence type="ECO:0000313" key="11">
    <source>
        <dbReference type="Proteomes" id="UP000663879"/>
    </source>
</evidence>
<evidence type="ECO:0000256" key="3">
    <source>
        <dbReference type="ARBA" id="ARBA00022723"/>
    </source>
</evidence>
<comment type="pathway">
    <text evidence="6">Cofactor biosynthesis; nicotinate biosynthesis; nicotinate from nicotinamide: step 1/1.</text>
</comment>
<dbReference type="InterPro" id="IPR002048">
    <property type="entry name" value="EF_hand_dom"/>
</dbReference>
<dbReference type="PANTHER" id="PTHR11080">
    <property type="entry name" value="PYRAZINAMIDASE/NICOTINAMIDASE"/>
    <property type="match status" value="1"/>
</dbReference>
<dbReference type="Proteomes" id="UP000663879">
    <property type="component" value="Unassembled WGS sequence"/>
</dbReference>
<dbReference type="SUPFAM" id="SSF47473">
    <property type="entry name" value="EF-hand"/>
    <property type="match status" value="1"/>
</dbReference>
<evidence type="ECO:0000256" key="4">
    <source>
        <dbReference type="ARBA" id="ARBA00022801"/>
    </source>
</evidence>
<dbReference type="GO" id="GO:0019363">
    <property type="term" value="P:pyridine nucleotide biosynthetic process"/>
    <property type="evidence" value="ECO:0007669"/>
    <property type="project" value="UniProtKB-KW"/>
</dbReference>
<dbReference type="InterPro" id="IPR000868">
    <property type="entry name" value="Isochorismatase-like_dom"/>
</dbReference>